<name>A0A7K4HMM2_9EURY</name>
<reference evidence="1 2" key="1">
    <citation type="submission" date="2020-06" db="EMBL/GenBank/DDBJ databases">
        <title>Methanofollis fontis sp. nov., a methanogen isolated from marine sediments near a cold seep at Four-Way Closure Ridge offshore southwestern Taiwan.</title>
        <authorList>
            <person name="Chen S.-C."/>
            <person name="Teng N.-H."/>
            <person name="Lin Y.-S."/>
            <person name="Lai M.-C."/>
            <person name="Chen H.-H."/>
            <person name="Wang C.-C."/>
        </authorList>
    </citation>
    <scope>NUCLEOTIDE SEQUENCE [LARGE SCALE GENOMIC DNA]</scope>
    <source>
        <strain evidence="1 2">DSM 2702</strain>
    </source>
</reference>
<organism evidence="1 2">
    <name type="scientific">Methanofollis tationis</name>
    <dbReference type="NCBI Taxonomy" id="81417"/>
    <lineage>
        <taxon>Archaea</taxon>
        <taxon>Methanobacteriati</taxon>
        <taxon>Methanobacteriota</taxon>
        <taxon>Stenosarchaea group</taxon>
        <taxon>Methanomicrobia</taxon>
        <taxon>Methanomicrobiales</taxon>
        <taxon>Methanomicrobiaceae</taxon>
        <taxon>Methanofollis</taxon>
    </lineage>
</organism>
<dbReference type="RefSeq" id="WP_176788100.1">
    <property type="nucleotide sequence ID" value="NZ_JABXWR010000001.1"/>
</dbReference>
<keyword evidence="2" id="KW-1185">Reference proteome</keyword>
<evidence type="ECO:0000313" key="2">
    <source>
        <dbReference type="Proteomes" id="UP000570823"/>
    </source>
</evidence>
<dbReference type="Proteomes" id="UP000570823">
    <property type="component" value="Unassembled WGS sequence"/>
</dbReference>
<evidence type="ECO:0000313" key="1">
    <source>
        <dbReference type="EMBL" id="NVO66402.1"/>
    </source>
</evidence>
<dbReference type="AlphaFoldDB" id="A0A7K4HMM2"/>
<sequence>MAVSEAIKRRIAAVEEGRNGTGVVCVAISAVYPDSAVPPTETIFSTPAEARAAAVLRKAGRPVPGDRVICLNAIKFAKGAPEPRGWIVSNL</sequence>
<protein>
    <submittedName>
        <fullName evidence="1">Uncharacterized protein</fullName>
    </submittedName>
</protein>
<dbReference type="EMBL" id="JABXWR010000001">
    <property type="protein sequence ID" value="NVO66402.1"/>
    <property type="molecule type" value="Genomic_DNA"/>
</dbReference>
<comment type="caution">
    <text evidence="1">The sequence shown here is derived from an EMBL/GenBank/DDBJ whole genome shotgun (WGS) entry which is preliminary data.</text>
</comment>
<gene>
    <name evidence="1" type="ORF">HWN36_03525</name>
</gene>
<proteinExistence type="predicted"/>
<accession>A0A7K4HMM2</accession>